<proteinExistence type="predicted"/>
<accession>A0A916E1H5</accession>
<name>A0A916E1H5_9GLOM</name>
<reference evidence="1" key="1">
    <citation type="submission" date="2020-05" db="EMBL/GenBank/DDBJ databases">
        <authorList>
            <person name="Rincon C."/>
            <person name="Sanders R I."/>
            <person name="Robbins C."/>
            <person name="Chaturvedi A."/>
        </authorList>
    </citation>
    <scope>NUCLEOTIDE SEQUENCE</scope>
    <source>
        <strain evidence="1">CHB12</strain>
    </source>
</reference>
<dbReference type="Proteomes" id="UP000684084">
    <property type="component" value="Unassembled WGS sequence"/>
</dbReference>
<evidence type="ECO:0000313" key="2">
    <source>
        <dbReference type="Proteomes" id="UP000684084"/>
    </source>
</evidence>
<sequence>MVLTMLKSEGFENVWVELKGGVGTRHESENSNNREDIDVVSRPPDLMCSYLLGEFHLPSFEGREGSGLQELLHSSQ</sequence>
<dbReference type="OrthoDB" id="2372242at2759"/>
<comment type="caution">
    <text evidence="1">The sequence shown here is derived from an EMBL/GenBank/DDBJ whole genome shotgun (WGS) entry which is preliminary data.</text>
</comment>
<dbReference type="AlphaFoldDB" id="A0A916E1H5"/>
<gene>
    <name evidence="1" type="ORF">CHRIB12_LOCUS5572</name>
</gene>
<protein>
    <submittedName>
        <fullName evidence="1">Uncharacterized protein</fullName>
    </submittedName>
</protein>
<dbReference type="EMBL" id="CAGKOT010000008">
    <property type="protein sequence ID" value="CAB5352874.1"/>
    <property type="molecule type" value="Genomic_DNA"/>
</dbReference>
<evidence type="ECO:0000313" key="1">
    <source>
        <dbReference type="EMBL" id="CAB5352874.1"/>
    </source>
</evidence>
<organism evidence="1 2">
    <name type="scientific">Rhizophagus irregularis</name>
    <dbReference type="NCBI Taxonomy" id="588596"/>
    <lineage>
        <taxon>Eukaryota</taxon>
        <taxon>Fungi</taxon>
        <taxon>Fungi incertae sedis</taxon>
        <taxon>Mucoromycota</taxon>
        <taxon>Glomeromycotina</taxon>
        <taxon>Glomeromycetes</taxon>
        <taxon>Glomerales</taxon>
        <taxon>Glomeraceae</taxon>
        <taxon>Rhizophagus</taxon>
    </lineage>
</organism>